<dbReference type="AlphaFoldDB" id="A0A1M5YT47"/>
<evidence type="ECO:0000256" key="1">
    <source>
        <dbReference type="SAM" id="SignalP"/>
    </source>
</evidence>
<accession>A0A1M5YT47</accession>
<keyword evidence="3" id="KW-1185">Reference proteome</keyword>
<feature type="chain" id="PRO_5013246083" description="Lipoprotein" evidence="1">
    <location>
        <begin position="21"/>
        <end position="617"/>
    </location>
</feature>
<protein>
    <recommendedName>
        <fullName evidence="4">Lipoprotein</fullName>
    </recommendedName>
</protein>
<dbReference type="RefSeq" id="WP_143165790.1">
    <property type="nucleotide sequence ID" value="NZ_FQXG01000008.1"/>
</dbReference>
<evidence type="ECO:0008006" key="4">
    <source>
        <dbReference type="Google" id="ProtNLM"/>
    </source>
</evidence>
<sequence>MKPLMNKTSLALVISAALLAGCSDDSSDEASAPQSRLVEASTLIPEISEMNPQVKPAEEQPQLPGVGQLIEVRDSKGYAHFIREDGYVIDVKDSVDGFGGDYQLTGVSLSDTLSLEVMGAAEVVLSHPEAVETSETNFKYYTVATKPGEPLEIDREDQKVTIEADNHHYAFVTVNATDDFLLMETKVNEVGMMGIRDKCTLRKPEDCRDELAPVGPQQLQQEQTQSPYLYAYVTADSVFQITDIHGYFEDHPVPFLARGHYDFGTPVSDPDSGRIIIGDPGFDPIELQPGVMPVLEPAQLSGLDLLGHDTSTGAVTVRGSDEEAYAYPLSNHFDGTTFLRDYQAAFSVTALHLEDTSVMKEVVVNIYLNKEGKEKQFNWYLTGEHAGAITDHAIDSPANPQFTSFEGLAKEYGDWQLSNRWDGTQRKTNFIVRFGDSGNNATGSSWRIEQAWVAVKPVVDADQVFGASLIAHEASSGKVRYVIDQADFQGLYQADIYPNMAFDGTKALSSISPNVDIDAKEAHVSIYLLDQDGHQFRCDWYMAGKQEVDSVWCGGKGSFASYEAFKREFGANTLDGNFDLPGRPKDTNFIVRIGVTQTEKHEFSVAAFELLDASTQP</sequence>
<gene>
    <name evidence="2" type="ORF">SAMN02745129_4345</name>
</gene>
<dbReference type="Proteomes" id="UP000184268">
    <property type="component" value="Unassembled WGS sequence"/>
</dbReference>
<evidence type="ECO:0000313" key="3">
    <source>
        <dbReference type="Proteomes" id="UP000184268"/>
    </source>
</evidence>
<dbReference type="EMBL" id="FQXG01000008">
    <property type="protein sequence ID" value="SHI14703.1"/>
    <property type="molecule type" value="Genomic_DNA"/>
</dbReference>
<evidence type="ECO:0000313" key="2">
    <source>
        <dbReference type="EMBL" id="SHI14703.1"/>
    </source>
</evidence>
<dbReference type="STRING" id="299255.SAMN02745129_4345"/>
<dbReference type="OrthoDB" id="10020933at2"/>
<keyword evidence="1" id="KW-0732">Signal</keyword>
<feature type="signal peptide" evidence="1">
    <location>
        <begin position="1"/>
        <end position="20"/>
    </location>
</feature>
<name>A0A1M5YT47_9GAMM</name>
<organism evidence="2 3">
    <name type="scientific">Ferrimonas marina</name>
    <dbReference type="NCBI Taxonomy" id="299255"/>
    <lineage>
        <taxon>Bacteria</taxon>
        <taxon>Pseudomonadati</taxon>
        <taxon>Pseudomonadota</taxon>
        <taxon>Gammaproteobacteria</taxon>
        <taxon>Alteromonadales</taxon>
        <taxon>Ferrimonadaceae</taxon>
        <taxon>Ferrimonas</taxon>
    </lineage>
</organism>
<dbReference type="PROSITE" id="PS51257">
    <property type="entry name" value="PROKAR_LIPOPROTEIN"/>
    <property type="match status" value="1"/>
</dbReference>
<proteinExistence type="predicted"/>
<reference evidence="2 3" key="1">
    <citation type="submission" date="2016-11" db="EMBL/GenBank/DDBJ databases">
        <authorList>
            <person name="Jaros S."/>
            <person name="Januszkiewicz K."/>
            <person name="Wedrychowicz H."/>
        </authorList>
    </citation>
    <scope>NUCLEOTIDE SEQUENCE [LARGE SCALE GENOMIC DNA]</scope>
    <source>
        <strain evidence="2 3">DSM 16917</strain>
    </source>
</reference>